<keyword evidence="1" id="KW-0732">Signal</keyword>
<name>A0A2A7USD1_COMTR</name>
<keyword evidence="3" id="KW-1185">Reference proteome</keyword>
<dbReference type="InterPro" id="IPR025145">
    <property type="entry name" value="DUF4087"/>
</dbReference>
<proteinExistence type="predicted"/>
<feature type="chain" id="PRO_5013083231" evidence="1">
    <location>
        <begin position="31"/>
        <end position="137"/>
    </location>
</feature>
<comment type="caution">
    <text evidence="2">The sequence shown here is derived from an EMBL/GenBank/DDBJ whole genome shotgun (WGS) entry which is preliminary data.</text>
</comment>
<gene>
    <name evidence="2" type="ORF">CRM82_05805</name>
</gene>
<dbReference type="Proteomes" id="UP000220246">
    <property type="component" value="Unassembled WGS sequence"/>
</dbReference>
<organism evidence="2 3">
    <name type="scientific">Comamonas terrigena</name>
    <dbReference type="NCBI Taxonomy" id="32013"/>
    <lineage>
        <taxon>Bacteria</taxon>
        <taxon>Pseudomonadati</taxon>
        <taxon>Pseudomonadota</taxon>
        <taxon>Betaproteobacteria</taxon>
        <taxon>Burkholderiales</taxon>
        <taxon>Comamonadaceae</taxon>
        <taxon>Comamonas</taxon>
    </lineage>
</organism>
<dbReference type="AlphaFoldDB" id="A0A2A7USD1"/>
<dbReference type="Pfam" id="PF13316">
    <property type="entry name" value="DUF4087"/>
    <property type="match status" value="1"/>
</dbReference>
<dbReference type="OrthoDB" id="339834at2"/>
<feature type="signal peptide" evidence="1">
    <location>
        <begin position="1"/>
        <end position="30"/>
    </location>
</feature>
<dbReference type="RefSeq" id="WP_066540808.1">
    <property type="nucleotide sequence ID" value="NZ_PDEA01000001.1"/>
</dbReference>
<protein>
    <submittedName>
        <fullName evidence="2">DUF4087 domain-containing protein</fullName>
    </submittedName>
</protein>
<dbReference type="GeneID" id="80800104"/>
<dbReference type="STRING" id="1219032.GCA_001515545_03283"/>
<accession>A0A2A7USD1</accession>
<evidence type="ECO:0000313" key="2">
    <source>
        <dbReference type="EMBL" id="PEH88183.1"/>
    </source>
</evidence>
<reference evidence="3" key="1">
    <citation type="submission" date="2017-09" db="EMBL/GenBank/DDBJ databases">
        <title>FDA dAtabase for Regulatory Grade micrObial Sequences (FDA-ARGOS): Supporting development and validation of Infectious Disease Dx tests.</title>
        <authorList>
            <person name="Minogue T."/>
            <person name="Wolcott M."/>
            <person name="Wasieloski L."/>
            <person name="Aguilar W."/>
            <person name="Moore D."/>
            <person name="Tallon L."/>
            <person name="Sadzewicz L."/>
            <person name="Ott S."/>
            <person name="Zhao X."/>
            <person name="Nagaraj S."/>
            <person name="Vavikolanu K."/>
            <person name="Aluvathingal J."/>
            <person name="Nadendla S."/>
            <person name="Sichtig H."/>
        </authorList>
    </citation>
    <scope>NUCLEOTIDE SEQUENCE [LARGE SCALE GENOMIC DNA]</scope>
    <source>
        <strain evidence="3">FDAARGOS_394</strain>
    </source>
</reference>
<sequence>MRRGIDWRRAAVLALCTSLWGAWGLLPAQAGTADAASASQLRCGWWENPTPSNAWLNDRDGSWTVGSQGGHQAEGDWPSFSDAQWVRTNGYYGYGCACLRVVADARSQKVERILSARARPLAACRQDRHLREPLRPE</sequence>
<dbReference type="EMBL" id="PDEA01000001">
    <property type="protein sequence ID" value="PEH88183.1"/>
    <property type="molecule type" value="Genomic_DNA"/>
</dbReference>
<evidence type="ECO:0000256" key="1">
    <source>
        <dbReference type="SAM" id="SignalP"/>
    </source>
</evidence>
<evidence type="ECO:0000313" key="3">
    <source>
        <dbReference type="Proteomes" id="UP000220246"/>
    </source>
</evidence>